<sequence>MSTGKKASNKKFEEYKNELLKEAEAIVEEKFPSKVIEFNELLKSPKYQYDRLVEVTALTDVNDMYYFSVPAELINELRPLLREAIEDVNKLFLSFAKHIDQIGHFRVKAWIQLLRPKIEDGNSFGVSVQECLNETRNVKAGMAGFLDQMSKYFASRARFEAKIARHPHVEGFRRALLDTDKKAFINIRLGISEMRDHYARLHDLLMKNIDNIKKPRLLTRNA</sequence>
<dbReference type="GO" id="GO:0061136">
    <property type="term" value="P:regulation of proteasomal protein catabolic process"/>
    <property type="evidence" value="ECO:0007669"/>
    <property type="project" value="TreeGrafter"/>
</dbReference>
<feature type="domain" description="Proteasome activator PA28 N-terminal" evidence="4">
    <location>
        <begin position="7"/>
        <end position="57"/>
    </location>
</feature>
<evidence type="ECO:0000256" key="2">
    <source>
        <dbReference type="ARBA" id="ARBA00022942"/>
    </source>
</evidence>
<dbReference type="GO" id="GO:0005654">
    <property type="term" value="C:nucleoplasm"/>
    <property type="evidence" value="ECO:0007669"/>
    <property type="project" value="TreeGrafter"/>
</dbReference>
<dbReference type="Pfam" id="PF02251">
    <property type="entry name" value="PA28_N"/>
    <property type="match status" value="1"/>
</dbReference>
<name>A0A914GZI2_GLORO</name>
<dbReference type="SUPFAM" id="SSF47216">
    <property type="entry name" value="Proteasome activator"/>
    <property type="match status" value="1"/>
</dbReference>
<evidence type="ECO:0000259" key="4">
    <source>
        <dbReference type="Pfam" id="PF02251"/>
    </source>
</evidence>
<dbReference type="GO" id="GO:2000045">
    <property type="term" value="P:regulation of G1/S transition of mitotic cell cycle"/>
    <property type="evidence" value="ECO:0007669"/>
    <property type="project" value="TreeGrafter"/>
</dbReference>
<dbReference type="Proteomes" id="UP000887572">
    <property type="component" value="Unplaced"/>
</dbReference>
<evidence type="ECO:0000313" key="6">
    <source>
        <dbReference type="Proteomes" id="UP000887572"/>
    </source>
</evidence>
<dbReference type="InterPro" id="IPR036996">
    <property type="entry name" value="PA28_N_sf"/>
</dbReference>
<dbReference type="Gene3D" id="1.20.120.180">
    <property type="entry name" value="Proteasome activator pa28, C-terminal domain"/>
    <property type="match status" value="1"/>
</dbReference>
<dbReference type="GO" id="GO:0008537">
    <property type="term" value="C:proteasome activator complex"/>
    <property type="evidence" value="ECO:0007669"/>
    <property type="project" value="InterPro"/>
</dbReference>
<dbReference type="AlphaFoldDB" id="A0A914GZI2"/>
<dbReference type="InterPro" id="IPR003185">
    <property type="entry name" value="Proteasome_activ_PA28_N"/>
</dbReference>
<dbReference type="GO" id="GO:0061133">
    <property type="term" value="F:endopeptidase activator activity"/>
    <property type="evidence" value="ECO:0007669"/>
    <property type="project" value="TreeGrafter"/>
</dbReference>
<evidence type="ECO:0000259" key="5">
    <source>
        <dbReference type="Pfam" id="PF02252"/>
    </source>
</evidence>
<dbReference type="InterPro" id="IPR036997">
    <property type="entry name" value="PA28_C_sf"/>
</dbReference>
<comment type="similarity">
    <text evidence="1">Belongs to the PA28 family.</text>
</comment>
<protein>
    <submittedName>
        <fullName evidence="7">Uncharacterized protein</fullName>
    </submittedName>
</protein>
<dbReference type="PANTHER" id="PTHR10660:SF2">
    <property type="entry name" value="LD45860P"/>
    <property type="match status" value="1"/>
</dbReference>
<dbReference type="PANTHER" id="PTHR10660">
    <property type="entry name" value="PROTEASOME REGULATOR PA28"/>
    <property type="match status" value="1"/>
</dbReference>
<proteinExistence type="inferred from homology"/>
<evidence type="ECO:0000313" key="7">
    <source>
        <dbReference type="WBParaSite" id="Gr19_v10_g12243.t1"/>
    </source>
</evidence>
<dbReference type="InterPro" id="IPR003186">
    <property type="entry name" value="PA28_C"/>
</dbReference>
<evidence type="ECO:0000256" key="3">
    <source>
        <dbReference type="ARBA" id="ARBA00037467"/>
    </source>
</evidence>
<organism evidence="6 7">
    <name type="scientific">Globodera rostochiensis</name>
    <name type="common">Golden nematode worm</name>
    <name type="synonym">Heterodera rostochiensis</name>
    <dbReference type="NCBI Taxonomy" id="31243"/>
    <lineage>
        <taxon>Eukaryota</taxon>
        <taxon>Metazoa</taxon>
        <taxon>Ecdysozoa</taxon>
        <taxon>Nematoda</taxon>
        <taxon>Chromadorea</taxon>
        <taxon>Rhabditida</taxon>
        <taxon>Tylenchina</taxon>
        <taxon>Tylenchomorpha</taxon>
        <taxon>Tylenchoidea</taxon>
        <taxon>Heteroderidae</taxon>
        <taxon>Heteroderinae</taxon>
        <taxon>Globodera</taxon>
    </lineage>
</organism>
<dbReference type="InterPro" id="IPR009077">
    <property type="entry name" value="Proteasome_activ_PA28"/>
</dbReference>
<dbReference type="WBParaSite" id="Gr19_v10_g12243.t1">
    <property type="protein sequence ID" value="Gr19_v10_g12243.t1"/>
    <property type="gene ID" value="Gr19_v10_g12243"/>
</dbReference>
<dbReference type="FunFam" id="1.20.120.180:FF:000002">
    <property type="entry name" value="Proteasome activator complex subunit 1"/>
    <property type="match status" value="1"/>
</dbReference>
<dbReference type="GO" id="GO:0005737">
    <property type="term" value="C:cytoplasm"/>
    <property type="evidence" value="ECO:0007669"/>
    <property type="project" value="TreeGrafter"/>
</dbReference>
<reference evidence="7" key="1">
    <citation type="submission" date="2022-11" db="UniProtKB">
        <authorList>
            <consortium name="WormBaseParasite"/>
        </authorList>
    </citation>
    <scope>IDENTIFICATION</scope>
</reference>
<evidence type="ECO:0000256" key="1">
    <source>
        <dbReference type="ARBA" id="ARBA00005883"/>
    </source>
</evidence>
<dbReference type="Pfam" id="PF02252">
    <property type="entry name" value="PA28_C"/>
    <property type="match status" value="1"/>
</dbReference>
<accession>A0A914GZI2</accession>
<keyword evidence="2" id="KW-0647">Proteasome</keyword>
<dbReference type="InterPro" id="IPR036252">
    <property type="entry name" value="Proteasome_activ_sf"/>
</dbReference>
<keyword evidence="6" id="KW-1185">Reference proteome</keyword>
<feature type="domain" description="Proteasome activator PA28 C-terminal" evidence="5">
    <location>
        <begin position="98"/>
        <end position="217"/>
    </location>
</feature>
<dbReference type="Gene3D" id="1.20.5.120">
    <property type="entry name" value="Proteasome activator pa28, N-terminal domain"/>
    <property type="match status" value="1"/>
</dbReference>
<comment type="function">
    <text evidence="3">Implicated in immunoproteasome assembly and required for efficient antigen processing. The PA28 activator complex enhances the generation of class I binding peptides by altering the cleavage pattern of the proteasome.</text>
</comment>